<protein>
    <submittedName>
        <fullName evidence="1">Uncharacterized protein</fullName>
    </submittedName>
</protein>
<name>A0A068CBW5_9CAUD</name>
<reference evidence="1 2" key="1">
    <citation type="submission" date="2014-03" db="EMBL/GenBank/DDBJ databases">
        <authorList>
            <person name="Churilla B.M."/>
            <person name="Abrahim M.R."/>
            <person name="Burke K.A."/>
            <person name="Yu V.J."/>
            <person name="Adkins N.L."/>
            <person name="Cohen K.L."/>
            <person name="Colicchio M.A."/>
            <person name="Fasoranti T.O."/>
            <person name="Genkil J.S."/>
            <person name="Kramer Z.J."/>
            <person name="Prout A.K."/>
            <person name="Schafer C.E."/>
            <person name="Schwarz A.G."/>
            <person name="Tish M."/>
            <person name="Vispute N."/>
            <person name="Wilkes K.E."/>
            <person name="Williams C.R."/>
            <person name="Xiao X."/>
            <person name="Yoder B.A."/>
            <person name="Lapin J.S."/>
            <person name="Ott C.T."/>
            <person name="Walburn T.D."/>
            <person name="Bradley K.W."/>
            <person name="Clarke D.Q."/>
            <person name="Lewis M.F."/>
            <person name="Barker L.P."/>
            <person name="Bailey C."/>
            <person name="Asai D.J."/>
            <person name="Bowman C.A."/>
            <person name="Russell D.A."/>
            <person name="Pope W.H."/>
            <person name="Jacobs-Sera D."/>
            <person name="Hendrix R.W."/>
            <person name="Hatfull G.F."/>
        </authorList>
    </citation>
    <scope>NUCLEOTIDE SEQUENCE [LARGE SCALE GENOMIC DNA]</scope>
</reference>
<gene>
    <name evidence="1" type="primary">105</name>
    <name evidence="1" type="ORF">PBI_WILLIS_105</name>
</gene>
<accession>A0A068CBW5</accession>
<organism evidence="1 2">
    <name type="scientific">Mycobacterium phage Willis</name>
    <dbReference type="NCBI Taxonomy" id="1486404"/>
    <lineage>
        <taxon>Viruses</taxon>
        <taxon>Duplodnaviria</taxon>
        <taxon>Heunggongvirae</taxon>
        <taxon>Uroviricota</taxon>
        <taxon>Caudoviricetes</taxon>
        <taxon>Ceeclamvirinae</taxon>
        <taxon>Bixzunavirus</taxon>
        <taxon>Bixzunavirus Bxz1</taxon>
    </lineage>
</organism>
<evidence type="ECO:0000313" key="2">
    <source>
        <dbReference type="Proteomes" id="UP000027390"/>
    </source>
</evidence>
<dbReference type="EMBL" id="KJ595575">
    <property type="protein sequence ID" value="AID18181.1"/>
    <property type="molecule type" value="Genomic_DNA"/>
</dbReference>
<sequence>MERYLFAGSELTRDELEKALAPELDELNAAQGTKIGFDEYLAAALNTGTITEIL</sequence>
<proteinExistence type="predicted"/>
<dbReference type="Proteomes" id="UP000027390">
    <property type="component" value="Segment"/>
</dbReference>
<evidence type="ECO:0000313" key="1">
    <source>
        <dbReference type="EMBL" id="AID18181.1"/>
    </source>
</evidence>